<reference evidence="3" key="1">
    <citation type="submission" date="2021-10" db="EMBL/GenBank/DDBJ databases">
        <title>Streptomonospora sp. nov., isolated from mangrove soil.</title>
        <authorList>
            <person name="Chen X."/>
            <person name="Ge X."/>
            <person name="Liu W."/>
        </authorList>
    </citation>
    <scope>NUCLEOTIDE SEQUENCE</scope>
    <source>
        <strain evidence="3">S1-112</strain>
    </source>
</reference>
<feature type="compositionally biased region" description="Gly residues" evidence="1">
    <location>
        <begin position="150"/>
        <end position="177"/>
    </location>
</feature>
<dbReference type="PANTHER" id="PTHR33164">
    <property type="entry name" value="TRANSCRIPTIONAL REGULATOR, MARR FAMILY"/>
    <property type="match status" value="1"/>
</dbReference>
<dbReference type="EMBL" id="JAJAQC010000015">
    <property type="protein sequence ID" value="MDA0564838.1"/>
    <property type="molecule type" value="Genomic_DNA"/>
</dbReference>
<dbReference type="InterPro" id="IPR000835">
    <property type="entry name" value="HTH_MarR-typ"/>
</dbReference>
<dbReference type="SMART" id="SM00347">
    <property type="entry name" value="HTH_MARR"/>
    <property type="match status" value="1"/>
</dbReference>
<organism evidence="3 4">
    <name type="scientific">Streptomonospora mangrovi</name>
    <dbReference type="NCBI Taxonomy" id="2883123"/>
    <lineage>
        <taxon>Bacteria</taxon>
        <taxon>Bacillati</taxon>
        <taxon>Actinomycetota</taxon>
        <taxon>Actinomycetes</taxon>
        <taxon>Streptosporangiales</taxon>
        <taxon>Nocardiopsidaceae</taxon>
        <taxon>Streptomonospora</taxon>
    </lineage>
</organism>
<comment type="caution">
    <text evidence="3">The sequence shown here is derived from an EMBL/GenBank/DDBJ whole genome shotgun (WGS) entry which is preliminary data.</text>
</comment>
<dbReference type="PANTHER" id="PTHR33164:SF99">
    <property type="entry name" value="MARR FAMILY REGULATORY PROTEIN"/>
    <property type="match status" value="1"/>
</dbReference>
<dbReference type="Pfam" id="PF12802">
    <property type="entry name" value="MarR_2"/>
    <property type="match status" value="1"/>
</dbReference>
<dbReference type="Gene3D" id="1.10.10.10">
    <property type="entry name" value="Winged helix-like DNA-binding domain superfamily/Winged helix DNA-binding domain"/>
    <property type="match status" value="1"/>
</dbReference>
<proteinExistence type="predicted"/>
<dbReference type="AlphaFoldDB" id="A0A9X3SDI2"/>
<evidence type="ECO:0000256" key="1">
    <source>
        <dbReference type="SAM" id="MobiDB-lite"/>
    </source>
</evidence>
<dbReference type="InterPro" id="IPR039422">
    <property type="entry name" value="MarR/SlyA-like"/>
</dbReference>
<keyword evidence="4" id="KW-1185">Reference proteome</keyword>
<sequence length="177" mass="19311">MGSWRGSAQRRAWRPYIEASLLLETRLDEDLRSSAGMSLMDYHLLLVLAEAPGRRLRMGELAGRMVFSPSRLTYQVKALERRGWVVRHPSAEDRRVAFAVLTAAGLEALRDADRTHIATVRRLFTDDLDDHELDVLSRVFTRTRARLQGASGGASGGGASGDGVTGDGVTGDQGEGC</sequence>
<gene>
    <name evidence="3" type="ORF">LG943_10955</name>
</gene>
<protein>
    <submittedName>
        <fullName evidence="3">MarR family transcriptional regulator</fullName>
    </submittedName>
</protein>
<name>A0A9X3SDI2_9ACTN</name>
<dbReference type="PROSITE" id="PS50995">
    <property type="entry name" value="HTH_MARR_2"/>
    <property type="match status" value="1"/>
</dbReference>
<dbReference type="InterPro" id="IPR036388">
    <property type="entry name" value="WH-like_DNA-bd_sf"/>
</dbReference>
<dbReference type="GO" id="GO:0003700">
    <property type="term" value="F:DNA-binding transcription factor activity"/>
    <property type="evidence" value="ECO:0007669"/>
    <property type="project" value="InterPro"/>
</dbReference>
<dbReference type="Proteomes" id="UP001140076">
    <property type="component" value="Unassembled WGS sequence"/>
</dbReference>
<dbReference type="SUPFAM" id="SSF46785">
    <property type="entry name" value="Winged helix' DNA-binding domain"/>
    <property type="match status" value="1"/>
</dbReference>
<evidence type="ECO:0000259" key="2">
    <source>
        <dbReference type="PROSITE" id="PS50995"/>
    </source>
</evidence>
<evidence type="ECO:0000313" key="4">
    <source>
        <dbReference type="Proteomes" id="UP001140076"/>
    </source>
</evidence>
<dbReference type="GO" id="GO:0006950">
    <property type="term" value="P:response to stress"/>
    <property type="evidence" value="ECO:0007669"/>
    <property type="project" value="TreeGrafter"/>
</dbReference>
<dbReference type="RefSeq" id="WP_270072109.1">
    <property type="nucleotide sequence ID" value="NZ_JAJAQC010000015.1"/>
</dbReference>
<accession>A0A9X3SDI2</accession>
<feature type="region of interest" description="Disordered" evidence="1">
    <location>
        <begin position="148"/>
        <end position="177"/>
    </location>
</feature>
<evidence type="ECO:0000313" key="3">
    <source>
        <dbReference type="EMBL" id="MDA0564838.1"/>
    </source>
</evidence>
<dbReference type="InterPro" id="IPR036390">
    <property type="entry name" value="WH_DNA-bd_sf"/>
</dbReference>
<feature type="domain" description="HTH marR-type" evidence="2">
    <location>
        <begin position="1"/>
        <end position="145"/>
    </location>
</feature>